<evidence type="ECO:0000313" key="2">
    <source>
        <dbReference type="Proteomes" id="UP000192936"/>
    </source>
</evidence>
<organism evidence="1 2">
    <name type="scientific">Azospirillum oryzae</name>
    <dbReference type="NCBI Taxonomy" id="286727"/>
    <lineage>
        <taxon>Bacteria</taxon>
        <taxon>Pseudomonadati</taxon>
        <taxon>Pseudomonadota</taxon>
        <taxon>Alphaproteobacteria</taxon>
        <taxon>Rhodospirillales</taxon>
        <taxon>Azospirillaceae</taxon>
        <taxon>Azospirillum</taxon>
    </lineage>
</organism>
<dbReference type="AlphaFoldDB" id="A0A1X7ESG2"/>
<gene>
    <name evidence="1" type="ORF">SAMN02982917_1981</name>
</gene>
<dbReference type="EMBL" id="FXAK01000003">
    <property type="protein sequence ID" value="SMF39348.1"/>
    <property type="molecule type" value="Genomic_DNA"/>
</dbReference>
<name>A0A1X7ESG2_9PROT</name>
<dbReference type="Proteomes" id="UP000192936">
    <property type="component" value="Unassembled WGS sequence"/>
</dbReference>
<accession>A0A1X7ESG2</accession>
<dbReference type="SUPFAM" id="SSF47598">
    <property type="entry name" value="Ribbon-helix-helix"/>
    <property type="match status" value="1"/>
</dbReference>
<protein>
    <submittedName>
        <fullName evidence="1">Mobilisation protein (MobC)</fullName>
    </submittedName>
</protein>
<evidence type="ECO:0000313" key="1">
    <source>
        <dbReference type="EMBL" id="SMF39348.1"/>
    </source>
</evidence>
<proteinExistence type="predicted"/>
<dbReference type="Pfam" id="PF21983">
    <property type="entry name" value="NikA-like"/>
    <property type="match status" value="1"/>
</dbReference>
<dbReference type="GO" id="GO:0006355">
    <property type="term" value="P:regulation of DNA-templated transcription"/>
    <property type="evidence" value="ECO:0007669"/>
    <property type="project" value="InterPro"/>
</dbReference>
<sequence>MRDEMLKIRMSGGELAVIRRKAEAEGRKLSDFVRSVALSVANGEKAYLSTEDRQIYIAMLHQLTGVATNLNQIARQLNTAAVMGADIAAEMPADVFAALAADVKPLMVDLRKIVARG</sequence>
<reference evidence="1 2" key="1">
    <citation type="submission" date="2017-04" db="EMBL/GenBank/DDBJ databases">
        <authorList>
            <person name="Afonso C.L."/>
            <person name="Miller P.J."/>
            <person name="Scott M.A."/>
            <person name="Spackman E."/>
            <person name="Goraichik I."/>
            <person name="Dimitrov K.M."/>
            <person name="Suarez D.L."/>
            <person name="Swayne D.E."/>
        </authorList>
    </citation>
    <scope>NUCLEOTIDE SEQUENCE [LARGE SCALE GENOMIC DNA]</scope>
    <source>
        <strain evidence="1 2">A2P</strain>
    </source>
</reference>
<dbReference type="InterPro" id="IPR053842">
    <property type="entry name" value="NikA-like"/>
</dbReference>
<dbReference type="InterPro" id="IPR010985">
    <property type="entry name" value="Ribbon_hlx_hlx"/>
</dbReference>